<sequence length="938" mass="105642">MKTAQITTICLALCISVYAWMGAESKRSPLKPSVYTKNVNGSIKPAEIGSTKKSMDTKKTSSPVFKKVLDNGITVLVKPVSTIPKVSVQMFYNVGSIDEGEGEKGIAHLIEHMIFKGTKDLLSESDINDTAHRLSAEINAFTSYDYTGYLFNIPVENWPQVLPIIADTMENVAFKEEHLNSEMKAVVQELKMYRDNYDRSLLHELMYIIFADGHPYADPVIGYKHNLWNMHSADLVKFYKKHYVPNNSVLVVVGDVKPNEVFQAAQDYLGHIQSQPYEKKPHQAWLQDIASRSVTLYRDLQKPVVMLTAVLPGTKAKQEGVLETLAWALGKGRASRLYSLLVDELGLVTDVDSDVLQLFEQSVFIISFHPKKQEKIDLIIKTIHEELNLIGEKGFTIDEINRALNQARVSLYSQQEDLEHQAYMIGKLYLATQDENYLYTYLNELTPESASVQIKKIVKDYLRSSFMFEGKVLPLSEADKDAWKKIQSASDQEDARILGARQRTEPVEPARYALTVHPGQPKKFAFPKAESVDMDNGMKLLYFDNKNTPTIDIVIDFKARPYYDSSELPGLYEFVTHMMLEGTKKYSAQELARVLEERGISLSVYPGGIAMKLLSKDLEFALDILNQVVACAQFPADRMGKVRDEMSANIKAFWDNPRRIAMQIAREQVYKDHPYAKNMIGTQQSIKKITRNDLVNFYKKYITPQGASIAIVGDTQGYDIAAVVKKHLSSWQGPQVESIKFPTINFSPDKASIDYPMNRDQISLTWAGLSVSRLNPDYDKLVLFDQVFGGGALGSMSSRLFQLRERTGLFYGISGYTTSQAAEDPGMIVISTMVSADRMDEAEKAIISTISTVTDTIDEEDIDQARQAIASSMLNNFESNGAIARAFLFLNRYNLPASYFDNRAAQLAKIDMQDIIKTAAKYLNKNNLALVRVGRIEK</sequence>
<evidence type="ECO:0008006" key="8">
    <source>
        <dbReference type="Google" id="ProtNLM"/>
    </source>
</evidence>
<dbReference type="GO" id="GO:0006508">
    <property type="term" value="P:proteolysis"/>
    <property type="evidence" value="ECO:0007669"/>
    <property type="project" value="InterPro"/>
</dbReference>
<evidence type="ECO:0000256" key="1">
    <source>
        <dbReference type="ARBA" id="ARBA00007261"/>
    </source>
</evidence>
<dbReference type="Gene3D" id="3.30.830.10">
    <property type="entry name" value="Metalloenzyme, LuxS/M16 peptidase-like"/>
    <property type="match status" value="4"/>
</dbReference>
<evidence type="ECO:0000259" key="4">
    <source>
        <dbReference type="Pfam" id="PF00675"/>
    </source>
</evidence>
<dbReference type="SUPFAM" id="SSF63411">
    <property type="entry name" value="LuxS/MPP-like metallohydrolase"/>
    <property type="match status" value="4"/>
</dbReference>
<dbReference type="AlphaFoldDB" id="A0A0D2JE97"/>
<dbReference type="eggNOG" id="COG0612">
    <property type="taxonomic scope" value="Bacteria"/>
</dbReference>
<dbReference type="GO" id="GO:0004222">
    <property type="term" value="F:metalloendopeptidase activity"/>
    <property type="evidence" value="ECO:0007669"/>
    <property type="project" value="InterPro"/>
</dbReference>
<proteinExistence type="inferred from homology"/>
<dbReference type="InterPro" id="IPR011249">
    <property type="entry name" value="Metalloenz_LuxS/M16"/>
</dbReference>
<evidence type="ECO:0000256" key="2">
    <source>
        <dbReference type="RuleBase" id="RU004447"/>
    </source>
</evidence>
<dbReference type="InterPro" id="IPR007863">
    <property type="entry name" value="Peptidase_M16_C"/>
</dbReference>
<dbReference type="STRING" id="1306947.J120_00175"/>
<evidence type="ECO:0000259" key="5">
    <source>
        <dbReference type="Pfam" id="PF05193"/>
    </source>
</evidence>
<organism evidence="6 7">
    <name type="scientific">candidate division TM6 bacterium JCVI TM6SC1</name>
    <dbReference type="NCBI Taxonomy" id="1306947"/>
    <lineage>
        <taxon>Bacteria</taxon>
        <taxon>Candidatus Babelota</taxon>
        <taxon>Vermiphilus</taxon>
    </lineage>
</organism>
<feature type="domain" description="Peptidase M16 C-terminal" evidence="5">
    <location>
        <begin position="233"/>
        <end position="406"/>
    </location>
</feature>
<name>A0A0D2JE97_9BACT</name>
<reference evidence="6 7" key="1">
    <citation type="journal article" date="2013" name="Proc. Natl. Acad. Sci. U.S.A.">
        <title>Candidate phylum TM6 genome recovered from a hospital sink biofilm provides genomic insights into this uncultivated phylum.</title>
        <authorList>
            <person name="McLean J.S."/>
            <person name="Lombardo M.J."/>
            <person name="Badger J.H."/>
            <person name="Edlund A."/>
            <person name="Novotny M."/>
            <person name="Yee-Greenbaum J."/>
            <person name="Vyahhi N."/>
            <person name="Hall A.P."/>
            <person name="Yang Y."/>
            <person name="Dupont C.L."/>
            <person name="Ziegler M.G."/>
            <person name="Chitsaz H."/>
            <person name="Allen A.E."/>
            <person name="Yooseph S."/>
            <person name="Tesler G."/>
            <person name="Pevzner P.A."/>
            <person name="Friedman R.M."/>
            <person name="Nealson K.H."/>
            <person name="Venter J.C."/>
            <person name="Lasken R.S."/>
        </authorList>
    </citation>
    <scope>NUCLEOTIDE SEQUENCE [LARGE SCALE GENOMIC DNA]</scope>
    <source>
        <strain evidence="6 7">TM6SC1</strain>
    </source>
</reference>
<dbReference type="InterPro" id="IPR001431">
    <property type="entry name" value="Pept_M16_Zn_BS"/>
</dbReference>
<accession>A0A0D2JE97</accession>
<comment type="similarity">
    <text evidence="1 2">Belongs to the peptidase M16 family.</text>
</comment>
<evidence type="ECO:0000313" key="7">
    <source>
        <dbReference type="Proteomes" id="UP000032214"/>
    </source>
</evidence>
<dbReference type="EMBL" id="ARQD01000001">
    <property type="protein sequence ID" value="KIX85391.1"/>
    <property type="molecule type" value="Genomic_DNA"/>
</dbReference>
<dbReference type="InterPro" id="IPR050361">
    <property type="entry name" value="MPP/UQCRC_Complex"/>
</dbReference>
<dbReference type="Pfam" id="PF05193">
    <property type="entry name" value="Peptidase_M16_C"/>
    <property type="match status" value="2"/>
</dbReference>
<feature type="chain" id="PRO_5002244804" description="Peptidase M16" evidence="3">
    <location>
        <begin position="20"/>
        <end position="938"/>
    </location>
</feature>
<dbReference type="PANTHER" id="PTHR11851:SF49">
    <property type="entry name" value="MITOCHONDRIAL-PROCESSING PEPTIDASE SUBUNIT ALPHA"/>
    <property type="match status" value="1"/>
</dbReference>
<feature type="domain" description="Peptidase M16 N-terminal" evidence="4">
    <location>
        <begin position="545"/>
        <end position="682"/>
    </location>
</feature>
<gene>
    <name evidence="6" type="ORF">J120_00175</name>
</gene>
<dbReference type="PANTHER" id="PTHR11851">
    <property type="entry name" value="METALLOPROTEASE"/>
    <property type="match status" value="1"/>
</dbReference>
<keyword evidence="7" id="KW-1185">Reference proteome</keyword>
<evidence type="ECO:0000313" key="6">
    <source>
        <dbReference type="EMBL" id="KIX85391.1"/>
    </source>
</evidence>
<dbReference type="Pfam" id="PF00675">
    <property type="entry name" value="Peptidase_M16"/>
    <property type="match status" value="2"/>
</dbReference>
<keyword evidence="3" id="KW-0732">Signal</keyword>
<feature type="domain" description="Peptidase M16 C-terminal" evidence="5">
    <location>
        <begin position="688"/>
        <end position="868"/>
    </location>
</feature>
<protein>
    <recommendedName>
        <fullName evidence="8">Peptidase M16</fullName>
    </recommendedName>
</protein>
<feature type="domain" description="Peptidase M16 N-terminal" evidence="4">
    <location>
        <begin position="81"/>
        <end position="211"/>
    </location>
</feature>
<comment type="caution">
    <text evidence="6">The sequence shown here is derived from an EMBL/GenBank/DDBJ whole genome shotgun (WGS) entry which is preliminary data.</text>
</comment>
<dbReference type="InterPro" id="IPR011765">
    <property type="entry name" value="Pept_M16_N"/>
</dbReference>
<dbReference type="PROSITE" id="PS00143">
    <property type="entry name" value="INSULINASE"/>
    <property type="match status" value="1"/>
</dbReference>
<dbReference type="GO" id="GO:0046872">
    <property type="term" value="F:metal ion binding"/>
    <property type="evidence" value="ECO:0007669"/>
    <property type="project" value="InterPro"/>
</dbReference>
<dbReference type="Proteomes" id="UP000032214">
    <property type="component" value="Unassembled WGS sequence"/>
</dbReference>
<evidence type="ECO:0000256" key="3">
    <source>
        <dbReference type="SAM" id="SignalP"/>
    </source>
</evidence>
<feature type="signal peptide" evidence="3">
    <location>
        <begin position="1"/>
        <end position="19"/>
    </location>
</feature>